<keyword evidence="4" id="KW-1185">Reference proteome</keyword>
<feature type="region of interest" description="Disordered" evidence="1">
    <location>
        <begin position="229"/>
        <end position="294"/>
    </location>
</feature>
<feature type="signal peptide" evidence="2">
    <location>
        <begin position="1"/>
        <end position="15"/>
    </location>
</feature>
<feature type="compositionally biased region" description="Acidic residues" evidence="1">
    <location>
        <begin position="161"/>
        <end position="173"/>
    </location>
</feature>
<dbReference type="InterPro" id="IPR035992">
    <property type="entry name" value="Ricin_B-like_lectins"/>
</dbReference>
<evidence type="ECO:0008006" key="5">
    <source>
        <dbReference type="Google" id="ProtNLM"/>
    </source>
</evidence>
<feature type="compositionally biased region" description="Basic and acidic residues" evidence="1">
    <location>
        <begin position="280"/>
        <end position="294"/>
    </location>
</feature>
<feature type="region of interest" description="Disordered" evidence="1">
    <location>
        <begin position="73"/>
        <end position="201"/>
    </location>
</feature>
<organism evidence="3 4">
    <name type="scientific">Cutaneotrichosporon cavernicola</name>
    <dbReference type="NCBI Taxonomy" id="279322"/>
    <lineage>
        <taxon>Eukaryota</taxon>
        <taxon>Fungi</taxon>
        <taxon>Dikarya</taxon>
        <taxon>Basidiomycota</taxon>
        <taxon>Agaricomycotina</taxon>
        <taxon>Tremellomycetes</taxon>
        <taxon>Trichosporonales</taxon>
        <taxon>Trichosporonaceae</taxon>
        <taxon>Cutaneotrichosporon</taxon>
    </lineage>
</organism>
<evidence type="ECO:0000256" key="2">
    <source>
        <dbReference type="SAM" id="SignalP"/>
    </source>
</evidence>
<proteinExistence type="predicted"/>
<feature type="compositionally biased region" description="Low complexity" evidence="1">
    <location>
        <begin position="117"/>
        <end position="129"/>
    </location>
</feature>
<feature type="compositionally biased region" description="Basic residues" evidence="1">
    <location>
        <begin position="189"/>
        <end position="198"/>
    </location>
</feature>
<feature type="compositionally biased region" description="Basic residues" evidence="1">
    <location>
        <begin position="103"/>
        <end position="113"/>
    </location>
</feature>
<keyword evidence="2" id="KW-0732">Signal</keyword>
<sequence length="294" mass="31542">MLFLATLALLAPALASSIKWAGAPGVCLESFRLGNKDTLVVEGCGTGPEQQFELSHGPTRVKMASKDLCLDAGDAMSERPPQKRARTNKQAGGKPKPNAKSNAKLKPKPKPKPKQPQPAKASAAQPSPRSKVRRAAQKAKRARSSSGSLASGSEGTPVEEASPEGDVLEGDAPEGEREVAVKEPGSASKNRRRRKKGKVFLEDKAGLLGLISDVTDSKAAIVEDKLKREAAREAAATEREEKRERGKKGRKADERKKALDAAKEAIVAREKAKKARRREPRPAEAEPKKRVGFA</sequence>
<accession>A0AA48L3F2</accession>
<reference evidence="3" key="1">
    <citation type="journal article" date="2023" name="BMC Genomics">
        <title>Chromosome-level genome assemblies of Cutaneotrichosporon spp. (Trichosporonales, Basidiomycota) reveal imbalanced evolution between nucleotide sequences and chromosome synteny.</title>
        <authorList>
            <person name="Kobayashi Y."/>
            <person name="Kayamori A."/>
            <person name="Aoki K."/>
            <person name="Shiwa Y."/>
            <person name="Matsutani M."/>
            <person name="Fujita N."/>
            <person name="Sugita T."/>
            <person name="Iwasaki W."/>
            <person name="Tanaka N."/>
            <person name="Takashima M."/>
        </authorList>
    </citation>
    <scope>NUCLEOTIDE SEQUENCE</scope>
    <source>
        <strain evidence="3">HIS019</strain>
    </source>
</reference>
<dbReference type="EMBL" id="AP028215">
    <property type="protein sequence ID" value="BEI91249.1"/>
    <property type="molecule type" value="Genomic_DNA"/>
</dbReference>
<feature type="compositionally biased region" description="Low complexity" evidence="1">
    <location>
        <begin position="144"/>
        <end position="155"/>
    </location>
</feature>
<dbReference type="RefSeq" id="XP_060456514.1">
    <property type="nucleotide sequence ID" value="XM_060599862.1"/>
</dbReference>
<feature type="compositionally biased region" description="Basic and acidic residues" evidence="1">
    <location>
        <begin position="251"/>
        <end position="270"/>
    </location>
</feature>
<dbReference type="GeneID" id="85495119"/>
<gene>
    <name evidence="3" type="ORF">CcaverHIS019_0400690</name>
</gene>
<feature type="compositionally biased region" description="Basic and acidic residues" evidence="1">
    <location>
        <begin position="229"/>
        <end position="244"/>
    </location>
</feature>
<evidence type="ECO:0000256" key="1">
    <source>
        <dbReference type="SAM" id="MobiDB-lite"/>
    </source>
</evidence>
<feature type="compositionally biased region" description="Basic residues" evidence="1">
    <location>
        <begin position="130"/>
        <end position="143"/>
    </location>
</feature>
<dbReference type="Proteomes" id="UP001233271">
    <property type="component" value="Chromosome 4"/>
</dbReference>
<dbReference type="SUPFAM" id="SSF50370">
    <property type="entry name" value="Ricin B-like lectins"/>
    <property type="match status" value="1"/>
</dbReference>
<evidence type="ECO:0000313" key="4">
    <source>
        <dbReference type="Proteomes" id="UP001233271"/>
    </source>
</evidence>
<dbReference type="AlphaFoldDB" id="A0AA48L3F2"/>
<name>A0AA48L3F2_9TREE</name>
<evidence type="ECO:0000313" key="3">
    <source>
        <dbReference type="EMBL" id="BEI91249.1"/>
    </source>
</evidence>
<protein>
    <recommendedName>
        <fullName evidence="5">Ricin B lectin domain-containing protein</fullName>
    </recommendedName>
</protein>
<dbReference type="KEGG" id="ccac:CcaHIS019_0400690"/>
<feature type="chain" id="PRO_5041281261" description="Ricin B lectin domain-containing protein" evidence="2">
    <location>
        <begin position="16"/>
        <end position="294"/>
    </location>
</feature>